<evidence type="ECO:0000256" key="3">
    <source>
        <dbReference type="ARBA" id="ARBA00023136"/>
    </source>
</evidence>
<evidence type="ECO:0000313" key="8">
    <source>
        <dbReference type="EMBL" id="ORX55682.1"/>
    </source>
</evidence>
<comment type="subcellular location">
    <subcellularLocation>
        <location evidence="1 6">Cytoplasmic vesicle membrane</location>
        <topology evidence="1 6">Peripheral membrane protein</topology>
        <orientation evidence="1 6">Cytoplasmic side</orientation>
    </subcellularLocation>
    <subcellularLocation>
        <location evidence="6">Membrane</location>
        <location evidence="6">Coated pit</location>
        <topology evidence="6">Peripheral membrane protein</topology>
        <orientation evidence="6">Cytoplasmic side</orientation>
    </subcellularLocation>
    <text evidence="6">Cytoplasmic face of coated pits and vesicles.</text>
</comment>
<dbReference type="GO" id="GO:0006886">
    <property type="term" value="P:intracellular protein transport"/>
    <property type="evidence" value="ECO:0007669"/>
    <property type="project" value="InterPro"/>
</dbReference>
<dbReference type="InterPro" id="IPR000996">
    <property type="entry name" value="Clathrin_L-chain"/>
</dbReference>
<dbReference type="GO" id="GO:0030132">
    <property type="term" value="C:clathrin coat of coated pit"/>
    <property type="evidence" value="ECO:0007669"/>
    <property type="project" value="InterPro"/>
</dbReference>
<accession>A0A1X2GLC6</accession>
<dbReference type="Proteomes" id="UP000242146">
    <property type="component" value="Unassembled WGS sequence"/>
</dbReference>
<feature type="compositionally biased region" description="Basic and acidic residues" evidence="7">
    <location>
        <begin position="74"/>
        <end position="86"/>
    </location>
</feature>
<name>A0A1X2GLC6_9FUNG</name>
<dbReference type="GO" id="GO:0032050">
    <property type="term" value="F:clathrin heavy chain binding"/>
    <property type="evidence" value="ECO:0007669"/>
    <property type="project" value="TreeGrafter"/>
</dbReference>
<dbReference type="PANTHER" id="PTHR10639:SF7">
    <property type="entry name" value="CLATHRIN LIGHT CHAIN"/>
    <property type="match status" value="1"/>
</dbReference>
<comment type="similarity">
    <text evidence="2 6">Belongs to the clathrin light chain family.</text>
</comment>
<dbReference type="OrthoDB" id="5512at2759"/>
<evidence type="ECO:0000256" key="2">
    <source>
        <dbReference type="ARBA" id="ARBA00005263"/>
    </source>
</evidence>
<proteinExistence type="inferred from homology"/>
<evidence type="ECO:0000313" key="9">
    <source>
        <dbReference type="Proteomes" id="UP000242146"/>
    </source>
</evidence>
<comment type="caution">
    <text evidence="8">The sequence shown here is derived from an EMBL/GenBank/DDBJ whole genome shotgun (WGS) entry which is preliminary data.</text>
</comment>
<dbReference type="PANTHER" id="PTHR10639">
    <property type="entry name" value="CLATHRIN LIGHT CHAIN"/>
    <property type="match status" value="1"/>
</dbReference>
<feature type="compositionally biased region" description="Basic and acidic residues" evidence="7">
    <location>
        <begin position="142"/>
        <end position="158"/>
    </location>
</feature>
<feature type="region of interest" description="Disordered" evidence="7">
    <location>
        <begin position="59"/>
        <end position="93"/>
    </location>
</feature>
<dbReference type="AlphaFoldDB" id="A0A1X2GLC6"/>
<evidence type="ECO:0000256" key="6">
    <source>
        <dbReference type="RuleBase" id="RU363137"/>
    </source>
</evidence>
<reference evidence="8 9" key="1">
    <citation type="submission" date="2016-07" db="EMBL/GenBank/DDBJ databases">
        <title>Pervasive Adenine N6-methylation of Active Genes in Fungi.</title>
        <authorList>
            <consortium name="DOE Joint Genome Institute"/>
            <person name="Mondo S.J."/>
            <person name="Dannebaum R.O."/>
            <person name="Kuo R.C."/>
            <person name="Labutti K."/>
            <person name="Haridas S."/>
            <person name="Kuo A."/>
            <person name="Salamov A."/>
            <person name="Ahrendt S.R."/>
            <person name="Lipzen A."/>
            <person name="Sullivan W."/>
            <person name="Andreopoulos W.B."/>
            <person name="Clum A."/>
            <person name="Lindquist E."/>
            <person name="Daum C."/>
            <person name="Ramamoorthy G.K."/>
            <person name="Gryganskyi A."/>
            <person name="Culley D."/>
            <person name="Magnuson J.K."/>
            <person name="James T.Y."/>
            <person name="O'Malley M.A."/>
            <person name="Stajich J.E."/>
            <person name="Spatafora J.W."/>
            <person name="Visel A."/>
            <person name="Grigoriev I.V."/>
        </authorList>
    </citation>
    <scope>NUCLEOTIDE SEQUENCE [LARGE SCALE GENOMIC DNA]</scope>
    <source>
        <strain evidence="8 9">NRRL 3301</strain>
    </source>
</reference>
<feature type="region of interest" description="Disordered" evidence="7">
    <location>
        <begin position="142"/>
        <end position="161"/>
    </location>
</feature>
<dbReference type="GO" id="GO:0005198">
    <property type="term" value="F:structural molecule activity"/>
    <property type="evidence" value="ECO:0007669"/>
    <property type="project" value="InterPro"/>
</dbReference>
<dbReference type="GO" id="GO:0072583">
    <property type="term" value="P:clathrin-dependent endocytosis"/>
    <property type="evidence" value="ECO:0007669"/>
    <property type="project" value="TreeGrafter"/>
</dbReference>
<dbReference type="EMBL" id="MCGT01000011">
    <property type="protein sequence ID" value="ORX55682.1"/>
    <property type="molecule type" value="Genomic_DNA"/>
</dbReference>
<dbReference type="GO" id="GO:0030130">
    <property type="term" value="C:clathrin coat of trans-Golgi network vesicle"/>
    <property type="evidence" value="ECO:0007669"/>
    <property type="project" value="InterPro"/>
</dbReference>
<keyword evidence="5 6" id="KW-0968">Cytoplasmic vesicle</keyword>
<keyword evidence="9" id="KW-1185">Reference proteome</keyword>
<dbReference type="Pfam" id="PF01086">
    <property type="entry name" value="Clathrin_lg_ch"/>
    <property type="match status" value="1"/>
</dbReference>
<evidence type="ECO:0000256" key="5">
    <source>
        <dbReference type="ARBA" id="ARBA00023329"/>
    </source>
</evidence>
<evidence type="ECO:0000256" key="1">
    <source>
        <dbReference type="ARBA" id="ARBA00004180"/>
    </source>
</evidence>
<evidence type="ECO:0000256" key="7">
    <source>
        <dbReference type="SAM" id="MobiDB-lite"/>
    </source>
</evidence>
<gene>
    <name evidence="8" type="ORF">DM01DRAFT_1389237</name>
</gene>
<evidence type="ECO:0000256" key="4">
    <source>
        <dbReference type="ARBA" id="ARBA00023176"/>
    </source>
</evidence>
<comment type="function">
    <text evidence="6">Clathrin is the major protein of the polyhedral coat of coated pits and vesicles.</text>
</comment>
<protein>
    <recommendedName>
        <fullName evidence="6">Clathrin light chain</fullName>
    </recommendedName>
</protein>
<sequence>MSDNIDIINDDPTADFLARERAALGEDADFFENDMSPMETPVLPSPSVFDATIVSNADLDGTPFDSPSFTTPKESMDVAEPHHAVVPEEEPETVKQWMANLKELIDKRDKAAEETKKATIEQAHQDIDKFYEDYNDKKQKAIEANRRREEEAMKKRDSIQASANVWQRVVEECGTPTGDTERMKEIMQSLKKDTNPPGSIVQES</sequence>
<organism evidence="8 9">
    <name type="scientific">Hesseltinella vesiculosa</name>
    <dbReference type="NCBI Taxonomy" id="101127"/>
    <lineage>
        <taxon>Eukaryota</taxon>
        <taxon>Fungi</taxon>
        <taxon>Fungi incertae sedis</taxon>
        <taxon>Mucoromycota</taxon>
        <taxon>Mucoromycotina</taxon>
        <taxon>Mucoromycetes</taxon>
        <taxon>Mucorales</taxon>
        <taxon>Cunninghamellaceae</taxon>
        <taxon>Hesseltinella</taxon>
    </lineage>
</organism>
<dbReference type="STRING" id="101127.A0A1X2GLC6"/>
<keyword evidence="4 6" id="KW-0168">Coated pit</keyword>
<keyword evidence="3 6" id="KW-0472">Membrane</keyword>